<gene>
    <name evidence="1" type="ORF">SAMN05216548_10422</name>
</gene>
<dbReference type="STRING" id="1855383.SAMN05216548_10422"/>
<accession>A0A1H9F8F6</accession>
<keyword evidence="2" id="KW-1185">Reference proteome</keyword>
<dbReference type="EMBL" id="FOFG01000004">
    <property type="protein sequence ID" value="SEQ33713.1"/>
    <property type="molecule type" value="Genomic_DNA"/>
</dbReference>
<evidence type="ECO:0000313" key="2">
    <source>
        <dbReference type="Proteomes" id="UP000199647"/>
    </source>
</evidence>
<reference evidence="1 2" key="1">
    <citation type="submission" date="2016-10" db="EMBL/GenBank/DDBJ databases">
        <authorList>
            <person name="de Groot N.N."/>
        </authorList>
    </citation>
    <scope>NUCLEOTIDE SEQUENCE [LARGE SCALE GENOMIC DNA]</scope>
    <source>
        <strain evidence="1 2">A52C2</strain>
    </source>
</reference>
<sequence length="244" mass="26350">MSQAAPLDPFGSFPRVSLEDLLLSSFAEIALIFLSSLVTRENLPVDGFLTIAARSVSSMRVCQPGPVDRKWSSTSGERRSVVERLVSSERGLPRCRCISISSGATSRTGFIRASISSERGGESTASQSSCEICSGLRLLIERPFACICLPQADHPEVAASSAEDQHVETRPDVSESDLPHLAIVKSVVNHSPSRGKVEPLCLREFDAVFCDVRVVLGFVPDQHLNLCSYGNSVGQSEGVRKCRA</sequence>
<name>A0A1H9F8F6_9HYPH</name>
<organism evidence="1 2">
    <name type="scientific">Faunimonas pinastri</name>
    <dbReference type="NCBI Taxonomy" id="1855383"/>
    <lineage>
        <taxon>Bacteria</taxon>
        <taxon>Pseudomonadati</taxon>
        <taxon>Pseudomonadota</taxon>
        <taxon>Alphaproteobacteria</taxon>
        <taxon>Hyphomicrobiales</taxon>
        <taxon>Afifellaceae</taxon>
        <taxon>Faunimonas</taxon>
    </lineage>
</organism>
<dbReference type="Proteomes" id="UP000199647">
    <property type="component" value="Unassembled WGS sequence"/>
</dbReference>
<protein>
    <submittedName>
        <fullName evidence="1">Uncharacterized protein</fullName>
    </submittedName>
</protein>
<dbReference type="AlphaFoldDB" id="A0A1H9F8F6"/>
<evidence type="ECO:0000313" key="1">
    <source>
        <dbReference type="EMBL" id="SEQ33713.1"/>
    </source>
</evidence>
<proteinExistence type="predicted"/>